<gene>
    <name evidence="1" type="ORF">L6164_030771</name>
</gene>
<protein>
    <submittedName>
        <fullName evidence="1">Uncharacterized protein</fullName>
    </submittedName>
</protein>
<evidence type="ECO:0000313" key="2">
    <source>
        <dbReference type="Proteomes" id="UP000828941"/>
    </source>
</evidence>
<proteinExistence type="predicted"/>
<reference evidence="1 2" key="1">
    <citation type="journal article" date="2022" name="DNA Res.">
        <title>Chromosomal-level genome assembly of the orchid tree Bauhinia variegata (Leguminosae; Cercidoideae) supports the allotetraploid origin hypothesis of Bauhinia.</title>
        <authorList>
            <person name="Zhong Y."/>
            <person name="Chen Y."/>
            <person name="Zheng D."/>
            <person name="Pang J."/>
            <person name="Liu Y."/>
            <person name="Luo S."/>
            <person name="Meng S."/>
            <person name="Qian L."/>
            <person name="Wei D."/>
            <person name="Dai S."/>
            <person name="Zhou R."/>
        </authorList>
    </citation>
    <scope>NUCLEOTIDE SEQUENCE [LARGE SCALE GENOMIC DNA]</scope>
    <source>
        <strain evidence="1">BV-YZ2020</strain>
    </source>
</reference>
<accession>A0ACB9LDR4</accession>
<sequence>MRAHRRIENSLYLIGSITILTVRLLWPGLGLLGFDQQWVAVVGVETISRALRGGFLRVEHKKVKRRKVVVWVWGNVLVENTSLSPGPDKVSNANVWNVITAKRKEKPQILFLRVRERGSFFSRQLAGVVASSSILLAITLISRAFFSFFFPIMISLGISNVQRSW</sequence>
<name>A0ACB9LDR4_BAUVA</name>
<organism evidence="1 2">
    <name type="scientific">Bauhinia variegata</name>
    <name type="common">Purple orchid tree</name>
    <name type="synonym">Phanera variegata</name>
    <dbReference type="NCBI Taxonomy" id="167791"/>
    <lineage>
        <taxon>Eukaryota</taxon>
        <taxon>Viridiplantae</taxon>
        <taxon>Streptophyta</taxon>
        <taxon>Embryophyta</taxon>
        <taxon>Tracheophyta</taxon>
        <taxon>Spermatophyta</taxon>
        <taxon>Magnoliopsida</taxon>
        <taxon>eudicotyledons</taxon>
        <taxon>Gunneridae</taxon>
        <taxon>Pentapetalae</taxon>
        <taxon>rosids</taxon>
        <taxon>fabids</taxon>
        <taxon>Fabales</taxon>
        <taxon>Fabaceae</taxon>
        <taxon>Cercidoideae</taxon>
        <taxon>Cercideae</taxon>
        <taxon>Bauhiniinae</taxon>
        <taxon>Bauhinia</taxon>
    </lineage>
</organism>
<comment type="caution">
    <text evidence="1">The sequence shown here is derived from an EMBL/GenBank/DDBJ whole genome shotgun (WGS) entry which is preliminary data.</text>
</comment>
<keyword evidence="2" id="KW-1185">Reference proteome</keyword>
<dbReference type="EMBL" id="CM039437">
    <property type="protein sequence ID" value="KAI4307598.1"/>
    <property type="molecule type" value="Genomic_DNA"/>
</dbReference>
<evidence type="ECO:0000313" key="1">
    <source>
        <dbReference type="EMBL" id="KAI4307598.1"/>
    </source>
</evidence>
<dbReference type="Proteomes" id="UP000828941">
    <property type="component" value="Chromosome 12"/>
</dbReference>